<dbReference type="Proteomes" id="UP000563094">
    <property type="component" value="Unassembled WGS sequence"/>
</dbReference>
<name>A0A839GQC4_9BACT</name>
<protein>
    <recommendedName>
        <fullName evidence="2">HNH nuclease domain-containing protein</fullName>
    </recommendedName>
</protein>
<proteinExistence type="predicted"/>
<dbReference type="InterPro" id="IPR002711">
    <property type="entry name" value="HNH"/>
</dbReference>
<sequence>MYDPQMARFHSIDPKADDGDQESWTPYHYVYNNPLAHTDPDGQLPNFIVGAIVGAATDYGIQVAANLIQGKDLGDAMTDVDVGSIGASAALGAATSGLSVLKAGGSIAKLGAAATKVNKTEQTVAKVAVAGKRVADKVSEAKVKMPNGSELPAPGKGKGSVPPGQRDKKRVVSNSEKQEMLNERGGKCEGCDTPATAKDVKGHHIKRHADGGATTKENTANLCTDCHKLVHKNGQ</sequence>
<feature type="compositionally biased region" description="Basic and acidic residues" evidence="1">
    <location>
        <begin position="176"/>
        <end position="187"/>
    </location>
</feature>
<feature type="region of interest" description="Disordered" evidence="1">
    <location>
        <begin position="140"/>
        <end position="187"/>
    </location>
</feature>
<evidence type="ECO:0000259" key="2">
    <source>
        <dbReference type="SMART" id="SM00507"/>
    </source>
</evidence>
<evidence type="ECO:0000313" key="3">
    <source>
        <dbReference type="EMBL" id="MBA9077097.1"/>
    </source>
</evidence>
<dbReference type="SMART" id="SM00507">
    <property type="entry name" value="HNHc"/>
    <property type="match status" value="1"/>
</dbReference>
<dbReference type="GO" id="GO:0008270">
    <property type="term" value="F:zinc ion binding"/>
    <property type="evidence" value="ECO:0007669"/>
    <property type="project" value="InterPro"/>
</dbReference>
<dbReference type="EMBL" id="JACJIQ010000006">
    <property type="protein sequence ID" value="MBA9077097.1"/>
    <property type="molecule type" value="Genomic_DNA"/>
</dbReference>
<keyword evidence="4" id="KW-1185">Reference proteome</keyword>
<dbReference type="GO" id="GO:0003676">
    <property type="term" value="F:nucleic acid binding"/>
    <property type="evidence" value="ECO:0007669"/>
    <property type="project" value="InterPro"/>
</dbReference>
<dbReference type="InterPro" id="IPR003615">
    <property type="entry name" value="HNH_nuc"/>
</dbReference>
<dbReference type="AlphaFoldDB" id="A0A839GQC4"/>
<dbReference type="Pfam" id="PF01844">
    <property type="entry name" value="HNH"/>
    <property type="match status" value="1"/>
</dbReference>
<dbReference type="GO" id="GO:0004519">
    <property type="term" value="F:endonuclease activity"/>
    <property type="evidence" value="ECO:0007669"/>
    <property type="project" value="InterPro"/>
</dbReference>
<accession>A0A839GQC4</accession>
<dbReference type="Gene3D" id="1.10.30.50">
    <property type="match status" value="1"/>
</dbReference>
<comment type="caution">
    <text evidence="3">The sequence shown here is derived from an EMBL/GenBank/DDBJ whole genome shotgun (WGS) entry which is preliminary data.</text>
</comment>
<dbReference type="InterPro" id="IPR022385">
    <property type="entry name" value="Rhs_assc_core"/>
</dbReference>
<dbReference type="Gene3D" id="2.180.10.10">
    <property type="entry name" value="RHS repeat-associated core"/>
    <property type="match status" value="1"/>
</dbReference>
<dbReference type="NCBIfam" id="TIGR03696">
    <property type="entry name" value="Rhs_assc_core"/>
    <property type="match status" value="1"/>
</dbReference>
<evidence type="ECO:0000313" key="4">
    <source>
        <dbReference type="Proteomes" id="UP000563094"/>
    </source>
</evidence>
<gene>
    <name evidence="3" type="ORF">FHS90_001808</name>
</gene>
<reference evidence="3 4" key="1">
    <citation type="submission" date="2020-08" db="EMBL/GenBank/DDBJ databases">
        <title>Genomic Encyclopedia of Type Strains, Phase IV (KMG-IV): sequencing the most valuable type-strain genomes for metagenomic binning, comparative biology and taxonomic classification.</title>
        <authorList>
            <person name="Goeker M."/>
        </authorList>
    </citation>
    <scope>NUCLEOTIDE SEQUENCE [LARGE SCALE GENOMIC DNA]</scope>
    <source>
        <strain evidence="3 4">DSM 29854</strain>
    </source>
</reference>
<evidence type="ECO:0000256" key="1">
    <source>
        <dbReference type="SAM" id="MobiDB-lite"/>
    </source>
</evidence>
<dbReference type="CDD" id="cd00085">
    <property type="entry name" value="HNHc"/>
    <property type="match status" value="1"/>
</dbReference>
<feature type="domain" description="HNH nuclease" evidence="2">
    <location>
        <begin position="176"/>
        <end position="228"/>
    </location>
</feature>
<organism evidence="3 4">
    <name type="scientific">Rufibacter quisquiliarum</name>
    <dbReference type="NCBI Taxonomy" id="1549639"/>
    <lineage>
        <taxon>Bacteria</taxon>
        <taxon>Pseudomonadati</taxon>
        <taxon>Bacteroidota</taxon>
        <taxon>Cytophagia</taxon>
        <taxon>Cytophagales</taxon>
        <taxon>Hymenobacteraceae</taxon>
        <taxon>Rufibacter</taxon>
    </lineage>
</organism>